<accession>A0ABV0XCR7</accession>
<organism evidence="2 3">
    <name type="scientific">Ameca splendens</name>
    <dbReference type="NCBI Taxonomy" id="208324"/>
    <lineage>
        <taxon>Eukaryota</taxon>
        <taxon>Metazoa</taxon>
        <taxon>Chordata</taxon>
        <taxon>Craniata</taxon>
        <taxon>Vertebrata</taxon>
        <taxon>Euteleostomi</taxon>
        <taxon>Actinopterygii</taxon>
        <taxon>Neopterygii</taxon>
        <taxon>Teleostei</taxon>
        <taxon>Neoteleostei</taxon>
        <taxon>Acanthomorphata</taxon>
        <taxon>Ovalentaria</taxon>
        <taxon>Atherinomorphae</taxon>
        <taxon>Cyprinodontiformes</taxon>
        <taxon>Goodeidae</taxon>
        <taxon>Ameca</taxon>
    </lineage>
</organism>
<keyword evidence="3" id="KW-1185">Reference proteome</keyword>
<protein>
    <submittedName>
        <fullName evidence="2">Uncharacterized protein</fullName>
    </submittedName>
</protein>
<name>A0ABV0XCR7_9TELE</name>
<feature type="transmembrane region" description="Helical" evidence="1">
    <location>
        <begin position="55"/>
        <end position="80"/>
    </location>
</feature>
<gene>
    <name evidence="2" type="ORF">AMECASPLE_007357</name>
</gene>
<reference evidence="2 3" key="1">
    <citation type="submission" date="2021-06" db="EMBL/GenBank/DDBJ databases">
        <authorList>
            <person name="Palmer J.M."/>
        </authorList>
    </citation>
    <scope>NUCLEOTIDE SEQUENCE [LARGE SCALE GENOMIC DNA]</scope>
    <source>
        <strain evidence="2 3">AS_MEX2019</strain>
        <tissue evidence="2">Muscle</tissue>
    </source>
</reference>
<comment type="caution">
    <text evidence="2">The sequence shown here is derived from an EMBL/GenBank/DDBJ whole genome shotgun (WGS) entry which is preliminary data.</text>
</comment>
<keyword evidence="1" id="KW-0812">Transmembrane</keyword>
<evidence type="ECO:0000313" key="2">
    <source>
        <dbReference type="EMBL" id="MEQ2279234.1"/>
    </source>
</evidence>
<evidence type="ECO:0000256" key="1">
    <source>
        <dbReference type="SAM" id="Phobius"/>
    </source>
</evidence>
<keyword evidence="1" id="KW-1133">Transmembrane helix</keyword>
<keyword evidence="1" id="KW-0472">Membrane</keyword>
<dbReference type="Proteomes" id="UP001469553">
    <property type="component" value="Unassembled WGS sequence"/>
</dbReference>
<evidence type="ECO:0000313" key="3">
    <source>
        <dbReference type="Proteomes" id="UP001469553"/>
    </source>
</evidence>
<proteinExistence type="predicted"/>
<sequence length="88" mass="10024">MKLVVDTPSNEIRPYLPAAFAKDVINPHSHTLIWHSISVRRQCGHYNTYTPLLIIYLQLVLFHCALLVPSVTPLILFCYVPAETTYNA</sequence>
<dbReference type="EMBL" id="JAHRIP010000373">
    <property type="protein sequence ID" value="MEQ2279234.1"/>
    <property type="molecule type" value="Genomic_DNA"/>
</dbReference>